<feature type="modified residue" description="Phosphohistidine" evidence="2">
    <location>
        <position position="56"/>
    </location>
</feature>
<dbReference type="InterPro" id="IPR036641">
    <property type="entry name" value="HPT_dom_sf"/>
</dbReference>
<evidence type="ECO:0000259" key="4">
    <source>
        <dbReference type="PROSITE" id="PS51832"/>
    </source>
</evidence>
<feature type="domain" description="HPt" evidence="3">
    <location>
        <begin position="16"/>
        <end position="116"/>
    </location>
</feature>
<dbReference type="PROSITE" id="PS51832">
    <property type="entry name" value="HD_GYP"/>
    <property type="match status" value="1"/>
</dbReference>
<dbReference type="Proteomes" id="UP001198034">
    <property type="component" value="Unassembled WGS sequence"/>
</dbReference>
<keyword evidence="6" id="KW-1185">Reference proteome</keyword>
<dbReference type="EMBL" id="JAJAWG010000006">
    <property type="protein sequence ID" value="MCB5196671.1"/>
    <property type="molecule type" value="Genomic_DNA"/>
</dbReference>
<feature type="domain" description="HD-GYP" evidence="4">
    <location>
        <begin position="177"/>
        <end position="366"/>
    </location>
</feature>
<dbReference type="InterPro" id="IPR052020">
    <property type="entry name" value="Cyclic_di-GMP/3'3'-cGAMP_PDE"/>
</dbReference>
<dbReference type="InterPro" id="IPR037522">
    <property type="entry name" value="HD_GYP_dom"/>
</dbReference>
<dbReference type="RefSeq" id="WP_226764420.1">
    <property type="nucleotide sequence ID" value="NZ_JAJAWG010000006.1"/>
</dbReference>
<accession>A0ABS8BMC3</accession>
<dbReference type="InterPro" id="IPR003607">
    <property type="entry name" value="HD/PDEase_dom"/>
</dbReference>
<evidence type="ECO:0000313" key="5">
    <source>
        <dbReference type="EMBL" id="MCB5196671.1"/>
    </source>
</evidence>
<dbReference type="SUPFAM" id="SSF47226">
    <property type="entry name" value="Histidine-containing phosphotransfer domain, HPT domain"/>
    <property type="match status" value="1"/>
</dbReference>
<reference evidence="5 6" key="1">
    <citation type="submission" date="2021-10" db="EMBL/GenBank/DDBJ databases">
        <authorList>
            <person name="Chen M."/>
        </authorList>
    </citation>
    <scope>NUCLEOTIDE SEQUENCE [LARGE SCALE GENOMIC DNA]</scope>
    <source>
        <strain evidence="5 6">H3-26</strain>
    </source>
</reference>
<name>A0ABS8BMC3_9NEIS</name>
<keyword evidence="1" id="KW-0902">Two-component regulatory system</keyword>
<organism evidence="5 6">
    <name type="scientific">Deefgea salmonis</name>
    <dbReference type="NCBI Taxonomy" id="2875502"/>
    <lineage>
        <taxon>Bacteria</taxon>
        <taxon>Pseudomonadati</taxon>
        <taxon>Pseudomonadota</taxon>
        <taxon>Betaproteobacteria</taxon>
        <taxon>Neisseriales</taxon>
        <taxon>Chitinibacteraceae</taxon>
        <taxon>Deefgea</taxon>
    </lineage>
</organism>
<dbReference type="PANTHER" id="PTHR45228:SF4">
    <property type="entry name" value="LIPOPROTEIN"/>
    <property type="match status" value="1"/>
</dbReference>
<evidence type="ECO:0000256" key="1">
    <source>
        <dbReference type="ARBA" id="ARBA00023012"/>
    </source>
</evidence>
<evidence type="ECO:0000259" key="3">
    <source>
        <dbReference type="PROSITE" id="PS50894"/>
    </source>
</evidence>
<gene>
    <name evidence="5" type="ORF">LG219_10380</name>
</gene>
<dbReference type="Pfam" id="PF13487">
    <property type="entry name" value="HD_5"/>
    <property type="match status" value="1"/>
</dbReference>
<dbReference type="SUPFAM" id="SSF109604">
    <property type="entry name" value="HD-domain/PDEase-like"/>
    <property type="match status" value="1"/>
</dbReference>
<keyword evidence="2" id="KW-0597">Phosphoprotein</keyword>
<dbReference type="CDD" id="cd00077">
    <property type="entry name" value="HDc"/>
    <property type="match status" value="1"/>
</dbReference>
<evidence type="ECO:0000313" key="6">
    <source>
        <dbReference type="Proteomes" id="UP001198034"/>
    </source>
</evidence>
<dbReference type="Gene3D" id="1.20.120.160">
    <property type="entry name" value="HPT domain"/>
    <property type="match status" value="1"/>
</dbReference>
<dbReference type="Gene3D" id="1.10.3210.10">
    <property type="entry name" value="Hypothetical protein af1432"/>
    <property type="match status" value="1"/>
</dbReference>
<dbReference type="PROSITE" id="PS50894">
    <property type="entry name" value="HPT"/>
    <property type="match status" value="1"/>
</dbReference>
<dbReference type="PANTHER" id="PTHR45228">
    <property type="entry name" value="CYCLIC DI-GMP PHOSPHODIESTERASE TM_0186-RELATED"/>
    <property type="match status" value="1"/>
</dbReference>
<dbReference type="InterPro" id="IPR008207">
    <property type="entry name" value="Sig_transdc_His_kin_Hpt_dom"/>
</dbReference>
<proteinExistence type="predicted"/>
<sequence length="366" mass="40841">MKTQGLQNPQVIDWSAFVDFRDGLIDSAPQIENLLAELKQTPDDLSRITQLFRLFHNIKGDAGLCRLPFIIPLIHGVETILSRMRSNELAFSDLLAEVILLTLDRLEQTIELLGDNESAAALALPTLALGLEGLSLQSTDSIDASAIRLIEAVTGFRPGLSKIPQRDASNAARDNAERHEDLNFFHQLALQLETRSPLFTGRTARNLELALETNRAAGSRVNPTQLEAAIYLHDIGMMFLPENYWLKIESLDESARQKINLHPAWGAGITARMVGWQDAAQMIIQHHEKPNGSGYPNQLKHAEICDGAKILAIVDAFDSILLRHSHRGQQRSILRAIAEINASDRQFSAEWIAPFNQVIRQMLENK</sequence>
<dbReference type="Pfam" id="PF01627">
    <property type="entry name" value="Hpt"/>
    <property type="match status" value="1"/>
</dbReference>
<comment type="caution">
    <text evidence="5">The sequence shown here is derived from an EMBL/GenBank/DDBJ whole genome shotgun (WGS) entry which is preliminary data.</text>
</comment>
<protein>
    <submittedName>
        <fullName evidence="5">HD domain-containing protein</fullName>
    </submittedName>
</protein>
<evidence type="ECO:0000256" key="2">
    <source>
        <dbReference type="PROSITE-ProRule" id="PRU00110"/>
    </source>
</evidence>